<dbReference type="RefSeq" id="WP_155167647.1">
    <property type="nucleotide sequence ID" value="NZ_JALDUT010000026.1"/>
</dbReference>
<comment type="caution">
    <text evidence="1">The sequence shown here is derived from an EMBL/GenBank/DDBJ whole genome shotgun (WGS) entry which is preliminary data.</text>
</comment>
<organism evidence="1 2">
    <name type="scientific">Streptococcus parasanguinis</name>
    <dbReference type="NCBI Taxonomy" id="1318"/>
    <lineage>
        <taxon>Bacteria</taxon>
        <taxon>Bacillati</taxon>
        <taxon>Bacillota</taxon>
        <taxon>Bacilli</taxon>
        <taxon>Lactobacillales</taxon>
        <taxon>Streptococcaceae</taxon>
        <taxon>Streptococcus</taxon>
    </lineage>
</organism>
<protein>
    <submittedName>
        <fullName evidence="1">Uncharacterized protein</fullName>
    </submittedName>
</protein>
<reference evidence="1 2" key="1">
    <citation type="journal article" date="2019" name="Nat. Med.">
        <title>A library of human gut bacterial isolates paired with longitudinal multiomics data enables mechanistic microbiome research.</title>
        <authorList>
            <person name="Poyet M."/>
            <person name="Groussin M."/>
            <person name="Gibbons S.M."/>
            <person name="Avila-Pacheco J."/>
            <person name="Jiang X."/>
            <person name="Kearney S.M."/>
            <person name="Perrotta A.R."/>
            <person name="Berdy B."/>
            <person name="Zhao S."/>
            <person name="Lieberman T.D."/>
            <person name="Swanson P.K."/>
            <person name="Smith M."/>
            <person name="Roesemann S."/>
            <person name="Alexander J.E."/>
            <person name="Rich S.A."/>
            <person name="Livny J."/>
            <person name="Vlamakis H."/>
            <person name="Clish C."/>
            <person name="Bullock K."/>
            <person name="Deik A."/>
            <person name="Scott J."/>
            <person name="Pierce K.A."/>
            <person name="Xavier R.J."/>
            <person name="Alm E.J."/>
        </authorList>
    </citation>
    <scope>NUCLEOTIDE SEQUENCE [LARGE SCALE GENOMIC DNA]</scope>
    <source>
        <strain evidence="1 2">BIOML-A10</strain>
    </source>
</reference>
<accession>A0A6L6LBR0</accession>
<dbReference type="Proteomes" id="UP000462658">
    <property type="component" value="Unassembled WGS sequence"/>
</dbReference>
<evidence type="ECO:0000313" key="1">
    <source>
        <dbReference type="EMBL" id="MTR61997.1"/>
    </source>
</evidence>
<dbReference type="AlphaFoldDB" id="A0A6L6LBR0"/>
<evidence type="ECO:0000313" key="2">
    <source>
        <dbReference type="Proteomes" id="UP000462658"/>
    </source>
</evidence>
<gene>
    <name evidence="1" type="ORF">GMC80_01155</name>
</gene>
<sequence>MKKHTKIILLTVKSIIALFSIEGCTIKSKEQTKQAQTVTSSTTKEDKETIKQKQLAYLKEHEKEIVDFVKAQSPKIESVQIDWNSMVIEESGNGTPQGGGYNLSISGKINQLKNTKFSVDFYLEDQNSIPTIKKMDMLNDIYIEENGGWKIFS</sequence>
<name>A0A6L6LBR0_STRPA</name>
<proteinExistence type="predicted"/>
<dbReference type="EMBL" id="WMZA01000001">
    <property type="protein sequence ID" value="MTR61997.1"/>
    <property type="molecule type" value="Genomic_DNA"/>
</dbReference>